<keyword evidence="1" id="KW-1133">Transmembrane helix</keyword>
<gene>
    <name evidence="2" type="ORF">I4J89_48920</name>
</gene>
<keyword evidence="1" id="KW-0472">Membrane</keyword>
<protein>
    <submittedName>
        <fullName evidence="2">Uncharacterized protein</fullName>
    </submittedName>
</protein>
<organism evidence="2 3">
    <name type="scientific">Actinoplanes aureus</name>
    <dbReference type="NCBI Taxonomy" id="2792083"/>
    <lineage>
        <taxon>Bacteria</taxon>
        <taxon>Bacillati</taxon>
        <taxon>Actinomycetota</taxon>
        <taxon>Actinomycetes</taxon>
        <taxon>Micromonosporales</taxon>
        <taxon>Micromonosporaceae</taxon>
        <taxon>Actinoplanes</taxon>
    </lineage>
</organism>
<feature type="transmembrane region" description="Helical" evidence="1">
    <location>
        <begin position="55"/>
        <end position="79"/>
    </location>
</feature>
<dbReference type="RefSeq" id="WP_196421079.1">
    <property type="nucleotide sequence ID" value="NZ_JADQTO010000077.1"/>
</dbReference>
<accession>A0A931CN06</accession>
<name>A0A931CN06_9ACTN</name>
<keyword evidence="1" id="KW-0812">Transmembrane</keyword>
<feature type="transmembrane region" description="Helical" evidence="1">
    <location>
        <begin position="138"/>
        <end position="159"/>
    </location>
</feature>
<comment type="caution">
    <text evidence="2">The sequence shown here is derived from an EMBL/GenBank/DDBJ whole genome shotgun (WGS) entry which is preliminary data.</text>
</comment>
<proteinExistence type="predicted"/>
<dbReference type="Proteomes" id="UP000598146">
    <property type="component" value="Unassembled WGS sequence"/>
</dbReference>
<reference evidence="2" key="1">
    <citation type="submission" date="2020-11" db="EMBL/GenBank/DDBJ databases">
        <title>Isolation and identification of active actinomycetes.</title>
        <authorList>
            <person name="Sun X."/>
        </authorList>
    </citation>
    <scope>NUCLEOTIDE SEQUENCE</scope>
    <source>
        <strain evidence="2">NEAU-A11</strain>
    </source>
</reference>
<dbReference type="EMBL" id="JADQTO010000077">
    <property type="protein sequence ID" value="MBG0569343.1"/>
    <property type="molecule type" value="Genomic_DNA"/>
</dbReference>
<evidence type="ECO:0000313" key="2">
    <source>
        <dbReference type="EMBL" id="MBG0569343.1"/>
    </source>
</evidence>
<evidence type="ECO:0000313" key="3">
    <source>
        <dbReference type="Proteomes" id="UP000598146"/>
    </source>
</evidence>
<dbReference type="AlphaFoldDB" id="A0A931CN06"/>
<evidence type="ECO:0000256" key="1">
    <source>
        <dbReference type="SAM" id="Phobius"/>
    </source>
</evidence>
<keyword evidence="3" id="KW-1185">Reference proteome</keyword>
<sequence>MNGPEARGEVGSNGASTQVPHVDLTHEPLSHRANLHIYVGSADLKIETVTSSQRTLWSILSFAIFFGLGLLVGLLGWSIDQPNSAFVVIAALIAVALLAALAIFFVYRFAVQSTRSKKARTKAESMAGVELRLERTHFFSIASAAAGFAGLVAAVVNLLTK</sequence>
<feature type="transmembrane region" description="Helical" evidence="1">
    <location>
        <begin position="85"/>
        <end position="110"/>
    </location>
</feature>